<feature type="compositionally biased region" description="Polar residues" evidence="1">
    <location>
        <begin position="72"/>
        <end position="91"/>
    </location>
</feature>
<evidence type="ECO:0000313" key="3">
    <source>
        <dbReference type="EMBL" id="KAF7729960.1"/>
    </source>
</evidence>
<feature type="transmembrane region" description="Helical" evidence="2">
    <location>
        <begin position="254"/>
        <end position="276"/>
    </location>
</feature>
<dbReference type="AlphaFoldDB" id="A0A8H7ERQ4"/>
<proteinExistence type="predicted"/>
<keyword evidence="4" id="KW-1185">Reference proteome</keyword>
<dbReference type="Proteomes" id="UP000605846">
    <property type="component" value="Unassembled WGS sequence"/>
</dbReference>
<feature type="region of interest" description="Disordered" evidence="1">
    <location>
        <begin position="161"/>
        <end position="202"/>
    </location>
</feature>
<evidence type="ECO:0000256" key="2">
    <source>
        <dbReference type="SAM" id="Phobius"/>
    </source>
</evidence>
<keyword evidence="2" id="KW-1133">Transmembrane helix</keyword>
<reference evidence="3" key="1">
    <citation type="submission" date="2020-01" db="EMBL/GenBank/DDBJ databases">
        <title>Genome Sequencing of Three Apophysomyces-Like Fungal Strains Confirms a Novel Fungal Genus in the Mucoromycota with divergent Burkholderia-like Endosymbiotic Bacteria.</title>
        <authorList>
            <person name="Stajich J.E."/>
            <person name="Macias A.M."/>
            <person name="Carter-House D."/>
            <person name="Lovett B."/>
            <person name="Kasson L.R."/>
            <person name="Berry K."/>
            <person name="Grigoriev I."/>
            <person name="Chang Y."/>
            <person name="Spatafora J."/>
            <person name="Kasson M.T."/>
        </authorList>
    </citation>
    <scope>NUCLEOTIDE SEQUENCE</scope>
    <source>
        <strain evidence="3">NRRL A-21654</strain>
    </source>
</reference>
<feature type="region of interest" description="Disordered" evidence="1">
    <location>
        <begin position="62"/>
        <end position="92"/>
    </location>
</feature>
<evidence type="ECO:0000256" key="1">
    <source>
        <dbReference type="SAM" id="MobiDB-lite"/>
    </source>
</evidence>
<feature type="transmembrane region" description="Helical" evidence="2">
    <location>
        <begin position="214"/>
        <end position="233"/>
    </location>
</feature>
<protein>
    <submittedName>
        <fullName evidence="3">Uncharacterized protein</fullName>
    </submittedName>
</protein>
<name>A0A8H7ERQ4_9FUNG</name>
<accession>A0A8H7ERQ4</accession>
<gene>
    <name evidence="3" type="ORF">EC973_003373</name>
</gene>
<organism evidence="3 4">
    <name type="scientific">Apophysomyces ossiformis</name>
    <dbReference type="NCBI Taxonomy" id="679940"/>
    <lineage>
        <taxon>Eukaryota</taxon>
        <taxon>Fungi</taxon>
        <taxon>Fungi incertae sedis</taxon>
        <taxon>Mucoromycota</taxon>
        <taxon>Mucoromycotina</taxon>
        <taxon>Mucoromycetes</taxon>
        <taxon>Mucorales</taxon>
        <taxon>Mucorineae</taxon>
        <taxon>Mucoraceae</taxon>
        <taxon>Apophysomyces</taxon>
    </lineage>
</organism>
<comment type="caution">
    <text evidence="3">The sequence shown here is derived from an EMBL/GenBank/DDBJ whole genome shotgun (WGS) entry which is preliminary data.</text>
</comment>
<dbReference type="EMBL" id="JABAYA010000020">
    <property type="protein sequence ID" value="KAF7729960.1"/>
    <property type="molecule type" value="Genomic_DNA"/>
</dbReference>
<dbReference type="OrthoDB" id="28975at2759"/>
<evidence type="ECO:0000313" key="4">
    <source>
        <dbReference type="Proteomes" id="UP000605846"/>
    </source>
</evidence>
<sequence>MTFPLRLGNENAGYEDEERRNRWNALFDPDYSRCPIPAMVTFSQEEEHKLRLPLSAESIARPPESHLHSRKPTVTSMTSTRITKSLASRRTQAARERLANADHLDDFMRERYRILGILRKGNAPFEREAIQQLLGPAAGANDPSSLLRPGTARDRWARLKEEARRKSEDEDDGSRLSKKQSLYPQHSDAEKSLDTTQEEYGETPEEMKGYRVSFIYFLIGFLCPPFWVIGALYDPPYTQSIQSRNKDLKWRSRARWALFFSMFFIVIGSLTSIIIYREFVGWRGIDEESTKSNVHTPNN</sequence>
<keyword evidence="2" id="KW-0812">Transmembrane</keyword>
<keyword evidence="2" id="KW-0472">Membrane</keyword>